<reference evidence="1" key="1">
    <citation type="journal article" date="2020" name="mSystems">
        <title>Genome- and Community-Level Interaction Insights into Carbon Utilization and Element Cycling Functions of Hydrothermarchaeota in Hydrothermal Sediment.</title>
        <authorList>
            <person name="Zhou Z."/>
            <person name="Liu Y."/>
            <person name="Xu W."/>
            <person name="Pan J."/>
            <person name="Luo Z.H."/>
            <person name="Li M."/>
        </authorList>
    </citation>
    <scope>NUCLEOTIDE SEQUENCE [LARGE SCALE GENOMIC DNA]</scope>
    <source>
        <strain evidence="1">SpSt-658</strain>
    </source>
</reference>
<dbReference type="InterPro" id="IPR041881">
    <property type="entry name" value="PqqD_sf"/>
</dbReference>
<gene>
    <name evidence="1" type="ORF">ENU31_02745</name>
</gene>
<accession>A0A7C4H2P4</accession>
<organism evidence="1">
    <name type="scientific">Ignisphaera aggregans</name>
    <dbReference type="NCBI Taxonomy" id="334771"/>
    <lineage>
        <taxon>Archaea</taxon>
        <taxon>Thermoproteota</taxon>
        <taxon>Thermoprotei</taxon>
        <taxon>Desulfurococcales</taxon>
        <taxon>Desulfurococcaceae</taxon>
        <taxon>Ignisphaera</taxon>
    </lineage>
</organism>
<proteinExistence type="predicted"/>
<protein>
    <submittedName>
        <fullName evidence="1">PqqD family protein</fullName>
    </submittedName>
</protein>
<dbReference type="Gene3D" id="1.10.10.1150">
    <property type="entry name" value="Coenzyme PQQ synthesis protein D (PqqD)"/>
    <property type="match status" value="1"/>
</dbReference>
<comment type="caution">
    <text evidence="1">The sequence shown here is derived from an EMBL/GenBank/DDBJ whole genome shotgun (WGS) entry which is preliminary data.</text>
</comment>
<name>A0A7C4H2P4_9CREN</name>
<dbReference type="Pfam" id="PF05402">
    <property type="entry name" value="PqqD"/>
    <property type="match status" value="1"/>
</dbReference>
<evidence type="ECO:0000313" key="1">
    <source>
        <dbReference type="EMBL" id="HGM07311.1"/>
    </source>
</evidence>
<sequence length="95" mass="10833">MSKESKPRWNEMYRKKGVEVGVDKDEFIVAVNEEKAYALAPIVYYIWSHCDGETSIGHIVEDIMSNVEGLDIDTVYNAVIDIVDRLVEAELLEKV</sequence>
<dbReference type="AlphaFoldDB" id="A0A7C4H2P4"/>
<dbReference type="EMBL" id="DTCA01000086">
    <property type="protein sequence ID" value="HGM07311.1"/>
    <property type="molecule type" value="Genomic_DNA"/>
</dbReference>
<dbReference type="InterPro" id="IPR008792">
    <property type="entry name" value="PQQD"/>
</dbReference>